<accession>A0ABP9UHF6</accession>
<protein>
    <recommendedName>
        <fullName evidence="3">HTH cro/C1-type domain-containing protein</fullName>
    </recommendedName>
</protein>
<sequence>MGRVIFDAGTIMALHDLSAYDLAKEAELLGISRATAYGVASGKVNPSFKSLSILIQALNNLTGKELNVGDVIRYVKDDDETSQMTG</sequence>
<dbReference type="InterPro" id="IPR001387">
    <property type="entry name" value="Cro/C1-type_HTH"/>
</dbReference>
<keyword evidence="2" id="KW-1185">Reference proteome</keyword>
<evidence type="ECO:0008006" key="3">
    <source>
        <dbReference type="Google" id="ProtNLM"/>
    </source>
</evidence>
<evidence type="ECO:0000313" key="2">
    <source>
        <dbReference type="Proteomes" id="UP001423409"/>
    </source>
</evidence>
<reference evidence="1 2" key="1">
    <citation type="submission" date="2024-02" db="EMBL/GenBank/DDBJ databases">
        <title>Deinococcus caeni NBRC 101312.</title>
        <authorList>
            <person name="Ichikawa N."/>
            <person name="Katano-Makiyama Y."/>
            <person name="Hidaka K."/>
        </authorList>
    </citation>
    <scope>NUCLEOTIDE SEQUENCE [LARGE SCALE GENOMIC DNA]</scope>
    <source>
        <strain evidence="1 2">NBRC 101312</strain>
    </source>
</reference>
<proteinExistence type="predicted"/>
<gene>
    <name evidence="1" type="ORF">Dcae01_03313</name>
</gene>
<dbReference type="CDD" id="cd00093">
    <property type="entry name" value="HTH_XRE"/>
    <property type="match status" value="1"/>
</dbReference>
<dbReference type="RefSeq" id="WP_345447623.1">
    <property type="nucleotide sequence ID" value="NZ_BAABQU010000078.1"/>
</dbReference>
<comment type="caution">
    <text evidence="1">The sequence shown here is derived from an EMBL/GenBank/DDBJ whole genome shotgun (WGS) entry which is preliminary data.</text>
</comment>
<organism evidence="1 2">
    <name type="scientific">Deinococcus caeni</name>
    <dbReference type="NCBI Taxonomy" id="569127"/>
    <lineage>
        <taxon>Bacteria</taxon>
        <taxon>Thermotogati</taxon>
        <taxon>Deinococcota</taxon>
        <taxon>Deinococci</taxon>
        <taxon>Deinococcales</taxon>
        <taxon>Deinococcaceae</taxon>
        <taxon>Deinococcus</taxon>
    </lineage>
</organism>
<dbReference type="EMBL" id="BAABQU010000078">
    <property type="protein sequence ID" value="GAA5441772.1"/>
    <property type="molecule type" value="Genomic_DNA"/>
</dbReference>
<evidence type="ECO:0000313" key="1">
    <source>
        <dbReference type="EMBL" id="GAA5441772.1"/>
    </source>
</evidence>
<dbReference type="Proteomes" id="UP001423409">
    <property type="component" value="Unassembled WGS sequence"/>
</dbReference>
<name>A0ABP9UHF6_9DEIO</name>